<evidence type="ECO:0000313" key="2">
    <source>
        <dbReference type="Proteomes" id="UP001501521"/>
    </source>
</evidence>
<accession>A0ABP9F941</accession>
<evidence type="ECO:0008006" key="3">
    <source>
        <dbReference type="Google" id="ProtNLM"/>
    </source>
</evidence>
<dbReference type="RefSeq" id="WP_345579914.1">
    <property type="nucleotide sequence ID" value="NZ_BAABLV010000017.1"/>
</dbReference>
<organism evidence="1 2">
    <name type="scientific">Tessaracoccus lubricantis</name>
    <dbReference type="NCBI Taxonomy" id="545543"/>
    <lineage>
        <taxon>Bacteria</taxon>
        <taxon>Bacillati</taxon>
        <taxon>Actinomycetota</taxon>
        <taxon>Actinomycetes</taxon>
        <taxon>Propionibacteriales</taxon>
        <taxon>Propionibacteriaceae</taxon>
        <taxon>Tessaracoccus</taxon>
    </lineage>
</organism>
<keyword evidence="2" id="KW-1185">Reference proteome</keyword>
<reference evidence="2" key="1">
    <citation type="journal article" date="2019" name="Int. J. Syst. Evol. Microbiol.">
        <title>The Global Catalogue of Microorganisms (GCM) 10K type strain sequencing project: providing services to taxonomists for standard genome sequencing and annotation.</title>
        <authorList>
            <consortium name="The Broad Institute Genomics Platform"/>
            <consortium name="The Broad Institute Genome Sequencing Center for Infectious Disease"/>
            <person name="Wu L."/>
            <person name="Ma J."/>
        </authorList>
    </citation>
    <scope>NUCLEOTIDE SEQUENCE [LARGE SCALE GENOMIC DNA]</scope>
    <source>
        <strain evidence="2">JCM 19125</strain>
    </source>
</reference>
<dbReference type="EMBL" id="BAABLV010000017">
    <property type="protein sequence ID" value="GAA4894722.1"/>
    <property type="molecule type" value="Genomic_DNA"/>
</dbReference>
<evidence type="ECO:0000313" key="1">
    <source>
        <dbReference type="EMBL" id="GAA4894722.1"/>
    </source>
</evidence>
<comment type="caution">
    <text evidence="1">The sequence shown here is derived from an EMBL/GenBank/DDBJ whole genome shotgun (WGS) entry which is preliminary data.</text>
</comment>
<gene>
    <name evidence="1" type="ORF">GCM10025789_10080</name>
</gene>
<proteinExistence type="predicted"/>
<name>A0ABP9F941_9ACTN</name>
<protein>
    <recommendedName>
        <fullName evidence="3">DUF600 domain-containing protein</fullName>
    </recommendedName>
</protein>
<sequence>MTGLREAFEQAAPQLVAAAWDYTGRDDAVEKLWVYVTEEERVGVVQAYYQVRGEVHTARGVAQVLPDVDGSPAAQGALFDELDDVVSDMYDARGDDEFPTRLVLSFSPAEQELNADFSYEPLQPGVPDDELVPDAQLADRWLERLRATGNESATL</sequence>
<dbReference type="Proteomes" id="UP001501521">
    <property type="component" value="Unassembled WGS sequence"/>
</dbReference>